<proteinExistence type="predicted"/>
<dbReference type="Gene3D" id="3.30.565.10">
    <property type="entry name" value="Histidine kinase-like ATPase, C-terminal domain"/>
    <property type="match status" value="1"/>
</dbReference>
<keyword evidence="7" id="KW-0067">ATP-binding</keyword>
<name>A0ABS9TUD2_9PSEU</name>
<evidence type="ECO:0000259" key="10">
    <source>
        <dbReference type="Pfam" id="PF02518"/>
    </source>
</evidence>
<comment type="caution">
    <text evidence="13">The sequence shown here is derived from an EMBL/GenBank/DDBJ whole genome shotgun (WGS) entry which is preliminary data.</text>
</comment>
<dbReference type="Pfam" id="PF23539">
    <property type="entry name" value="DUF7134"/>
    <property type="match status" value="1"/>
</dbReference>
<comment type="catalytic activity">
    <reaction evidence="1">
        <text>ATP + protein L-histidine = ADP + protein N-phospho-L-histidine.</text>
        <dbReference type="EC" id="2.7.13.3"/>
    </reaction>
</comment>
<evidence type="ECO:0000256" key="1">
    <source>
        <dbReference type="ARBA" id="ARBA00000085"/>
    </source>
</evidence>
<keyword evidence="9" id="KW-1133">Transmembrane helix</keyword>
<evidence type="ECO:0000256" key="5">
    <source>
        <dbReference type="ARBA" id="ARBA00022741"/>
    </source>
</evidence>
<keyword evidence="4" id="KW-0808">Transferase</keyword>
<keyword evidence="3" id="KW-0597">Phosphoprotein</keyword>
<evidence type="ECO:0000256" key="4">
    <source>
        <dbReference type="ARBA" id="ARBA00022679"/>
    </source>
</evidence>
<sequence>MTDSLPLDPARTRRDWAVDSCLFLLAVGLGVFTAADRMRLGLAGPEWFFDVEQVVGALGCAAIWLRRRWPVAFAVALVALSAVFELVAGAMLVGLFTVAVHRAPRTSITVFGLSLITALAYVLLRIESGDDRGLLLMLGVAFQGVATGWGLVIHHHRQLVARAGAEARLLAEQAQHHAREAVAREMHDVLGHRLSLLSVYAGALEYRPGAPPEEVAGAAKVIRESAHQALQDLRAVIGVLRAPVGELPQPGLADVQELVDESSRAGMRIELSAPLPQSVPDTTGRTTYRVVQEALTNARKHAPGAEVRVLVAGARGEGLTVEVCNTAPGSAPAAGGGAAGQGLAGLAERVRLAGGHLVHGPTATGGWRVEARLPWPP</sequence>
<dbReference type="InterPro" id="IPR055558">
    <property type="entry name" value="DUF7134"/>
</dbReference>
<accession>A0ABS9TUD2</accession>
<dbReference type="Pfam" id="PF02518">
    <property type="entry name" value="HATPase_c"/>
    <property type="match status" value="1"/>
</dbReference>
<evidence type="ECO:0000256" key="7">
    <source>
        <dbReference type="ARBA" id="ARBA00022840"/>
    </source>
</evidence>
<keyword evidence="14" id="KW-1185">Reference proteome</keyword>
<dbReference type="Pfam" id="PF07730">
    <property type="entry name" value="HisKA_3"/>
    <property type="match status" value="1"/>
</dbReference>
<evidence type="ECO:0000313" key="13">
    <source>
        <dbReference type="EMBL" id="MCH6172173.1"/>
    </source>
</evidence>
<dbReference type="CDD" id="cd16917">
    <property type="entry name" value="HATPase_UhpB-NarQ-NarX-like"/>
    <property type="match status" value="1"/>
</dbReference>
<feature type="transmembrane region" description="Helical" evidence="9">
    <location>
        <begin position="16"/>
        <end position="35"/>
    </location>
</feature>
<evidence type="ECO:0000256" key="6">
    <source>
        <dbReference type="ARBA" id="ARBA00022777"/>
    </source>
</evidence>
<feature type="domain" description="Signal transduction histidine kinase subgroup 3 dimerisation and phosphoacceptor" evidence="11">
    <location>
        <begin position="179"/>
        <end position="243"/>
    </location>
</feature>
<evidence type="ECO:0000256" key="9">
    <source>
        <dbReference type="SAM" id="Phobius"/>
    </source>
</evidence>
<dbReference type="RefSeq" id="WP_241042980.1">
    <property type="nucleotide sequence ID" value="NZ_BAAAJF010000044.1"/>
</dbReference>
<evidence type="ECO:0000259" key="12">
    <source>
        <dbReference type="Pfam" id="PF23539"/>
    </source>
</evidence>
<feature type="domain" description="Histidine kinase/HSP90-like ATPase" evidence="10">
    <location>
        <begin position="287"/>
        <end position="375"/>
    </location>
</feature>
<dbReference type="GO" id="GO:0016301">
    <property type="term" value="F:kinase activity"/>
    <property type="evidence" value="ECO:0007669"/>
    <property type="project" value="UniProtKB-KW"/>
</dbReference>
<dbReference type="PANTHER" id="PTHR24421:SF10">
    <property type="entry name" value="NITRATE_NITRITE SENSOR PROTEIN NARQ"/>
    <property type="match status" value="1"/>
</dbReference>
<dbReference type="EMBL" id="JAKXMK010000059">
    <property type="protein sequence ID" value="MCH6172173.1"/>
    <property type="molecule type" value="Genomic_DNA"/>
</dbReference>
<dbReference type="Gene3D" id="1.20.5.1930">
    <property type="match status" value="1"/>
</dbReference>
<evidence type="ECO:0000256" key="3">
    <source>
        <dbReference type="ARBA" id="ARBA00022553"/>
    </source>
</evidence>
<dbReference type="InterPro" id="IPR011712">
    <property type="entry name" value="Sig_transdc_His_kin_sub3_dim/P"/>
</dbReference>
<dbReference type="InterPro" id="IPR003594">
    <property type="entry name" value="HATPase_dom"/>
</dbReference>
<dbReference type="PANTHER" id="PTHR24421">
    <property type="entry name" value="NITRATE/NITRITE SENSOR PROTEIN NARX-RELATED"/>
    <property type="match status" value="1"/>
</dbReference>
<evidence type="ECO:0000259" key="11">
    <source>
        <dbReference type="Pfam" id="PF07730"/>
    </source>
</evidence>
<feature type="transmembrane region" description="Helical" evidence="9">
    <location>
        <begin position="108"/>
        <end position="126"/>
    </location>
</feature>
<dbReference type="Proteomes" id="UP001299970">
    <property type="component" value="Unassembled WGS sequence"/>
</dbReference>
<gene>
    <name evidence="13" type="ORF">MMF94_41390</name>
</gene>
<dbReference type="EC" id="2.7.13.3" evidence="2"/>
<evidence type="ECO:0000313" key="14">
    <source>
        <dbReference type="Proteomes" id="UP001299970"/>
    </source>
</evidence>
<dbReference type="InterPro" id="IPR050482">
    <property type="entry name" value="Sensor_HK_TwoCompSys"/>
</dbReference>
<reference evidence="13 14" key="1">
    <citation type="submission" date="2022-03" db="EMBL/GenBank/DDBJ databases">
        <title>Pseudonocardia alaer sp. nov., a novel actinomycete isolated from reed forest soil.</title>
        <authorList>
            <person name="Wang L."/>
        </authorList>
    </citation>
    <scope>NUCLEOTIDE SEQUENCE [LARGE SCALE GENOMIC DNA]</scope>
    <source>
        <strain evidence="13 14">Y-16303</strain>
    </source>
</reference>
<keyword evidence="6 13" id="KW-0418">Kinase</keyword>
<keyword evidence="5" id="KW-0547">Nucleotide-binding</keyword>
<feature type="domain" description="DUF7134" evidence="12">
    <location>
        <begin position="12"/>
        <end position="146"/>
    </location>
</feature>
<feature type="transmembrane region" description="Helical" evidence="9">
    <location>
        <begin position="132"/>
        <end position="152"/>
    </location>
</feature>
<keyword evidence="9" id="KW-0812">Transmembrane</keyword>
<keyword evidence="9" id="KW-0472">Membrane</keyword>
<organism evidence="13 14">
    <name type="scientific">Pseudonocardia alaniniphila</name>
    <dbReference type="NCBI Taxonomy" id="75291"/>
    <lineage>
        <taxon>Bacteria</taxon>
        <taxon>Bacillati</taxon>
        <taxon>Actinomycetota</taxon>
        <taxon>Actinomycetes</taxon>
        <taxon>Pseudonocardiales</taxon>
        <taxon>Pseudonocardiaceae</taxon>
        <taxon>Pseudonocardia</taxon>
    </lineage>
</organism>
<feature type="transmembrane region" description="Helical" evidence="9">
    <location>
        <begin position="71"/>
        <end position="96"/>
    </location>
</feature>
<evidence type="ECO:0000256" key="2">
    <source>
        <dbReference type="ARBA" id="ARBA00012438"/>
    </source>
</evidence>
<evidence type="ECO:0000256" key="8">
    <source>
        <dbReference type="ARBA" id="ARBA00023012"/>
    </source>
</evidence>
<keyword evidence="8" id="KW-0902">Two-component regulatory system</keyword>
<protein>
    <recommendedName>
        <fullName evidence="2">histidine kinase</fullName>
        <ecNumber evidence="2">2.7.13.3</ecNumber>
    </recommendedName>
</protein>
<dbReference type="InterPro" id="IPR036890">
    <property type="entry name" value="HATPase_C_sf"/>
</dbReference>
<dbReference type="SUPFAM" id="SSF55874">
    <property type="entry name" value="ATPase domain of HSP90 chaperone/DNA topoisomerase II/histidine kinase"/>
    <property type="match status" value="1"/>
</dbReference>